<dbReference type="Proteomes" id="UP000055019">
    <property type="component" value="Unassembled WGS sequence"/>
</dbReference>
<proteinExistence type="predicted"/>
<sequence length="93" mass="10089">MADQARRCAVQDAAHGECAAAGHECFFLDEVSSATYGQILQLCALNTKRRSVAPVSAHHHLTDKFIVGGPVSEVAMTAKHQGLVDRFLQIPMR</sequence>
<reference evidence="1" key="1">
    <citation type="submission" date="2016-01" db="EMBL/GenBank/DDBJ databases">
        <authorList>
            <person name="Peeters C."/>
        </authorList>
    </citation>
    <scope>NUCLEOTIDE SEQUENCE [LARGE SCALE GENOMIC DNA]</scope>
    <source>
        <strain evidence="1">LMG 29317</strain>
    </source>
</reference>
<dbReference type="AlphaFoldDB" id="A0A158J453"/>
<dbReference type="EMBL" id="FCOM02000012">
    <property type="protein sequence ID" value="SAL63674.1"/>
    <property type="molecule type" value="Genomic_DNA"/>
</dbReference>
<keyword evidence="2" id="KW-1185">Reference proteome</keyword>
<comment type="caution">
    <text evidence="1">The sequence shown here is derived from an EMBL/GenBank/DDBJ whole genome shotgun (WGS) entry which is preliminary data.</text>
</comment>
<gene>
    <name evidence="1" type="ORF">AWB74_03387</name>
</gene>
<accession>A0A158J453</accession>
<organism evidence="1 2">
    <name type="scientific">Caballeronia arvi</name>
    <dbReference type="NCBI Taxonomy" id="1777135"/>
    <lineage>
        <taxon>Bacteria</taxon>
        <taxon>Pseudomonadati</taxon>
        <taxon>Pseudomonadota</taxon>
        <taxon>Betaproteobacteria</taxon>
        <taxon>Burkholderiales</taxon>
        <taxon>Burkholderiaceae</taxon>
        <taxon>Caballeronia</taxon>
    </lineage>
</organism>
<evidence type="ECO:0000313" key="2">
    <source>
        <dbReference type="Proteomes" id="UP000055019"/>
    </source>
</evidence>
<evidence type="ECO:0000313" key="1">
    <source>
        <dbReference type="EMBL" id="SAL63674.1"/>
    </source>
</evidence>
<protein>
    <submittedName>
        <fullName evidence="1">Uncharacterized protein</fullName>
    </submittedName>
</protein>
<name>A0A158J453_9BURK</name>